<keyword evidence="3" id="KW-1185">Reference proteome</keyword>
<dbReference type="Proteomes" id="UP000011777">
    <property type="component" value="Unassembled WGS sequence"/>
</dbReference>
<gene>
    <name evidence="2" type="ORF">G210_3540</name>
</gene>
<evidence type="ECO:0000256" key="1">
    <source>
        <dbReference type="SAM" id="MobiDB-lite"/>
    </source>
</evidence>
<dbReference type="HOGENOM" id="CLU_397932_0_0_1"/>
<dbReference type="OrthoDB" id="4019115at2759"/>
<dbReference type="SUPFAM" id="SSF52047">
    <property type="entry name" value="RNI-like"/>
    <property type="match status" value="1"/>
</dbReference>
<comment type="caution">
    <text evidence="2">The sequence shown here is derived from an EMBL/GenBank/DDBJ whole genome shotgun (WGS) entry which is preliminary data.</text>
</comment>
<dbReference type="Gene3D" id="3.80.10.10">
    <property type="entry name" value="Ribonuclease Inhibitor"/>
    <property type="match status" value="1"/>
</dbReference>
<proteinExistence type="predicted"/>
<dbReference type="EMBL" id="AOGT01002078">
    <property type="protein sequence ID" value="EMG46223.1"/>
    <property type="molecule type" value="Genomic_DNA"/>
</dbReference>
<evidence type="ECO:0000313" key="3">
    <source>
        <dbReference type="Proteomes" id="UP000011777"/>
    </source>
</evidence>
<protein>
    <submittedName>
        <fullName evidence="2">Uncharacterized protein</fullName>
    </submittedName>
</protein>
<dbReference type="STRING" id="1245528.M3J2W6"/>
<dbReference type="AlphaFoldDB" id="M3J2W6"/>
<feature type="region of interest" description="Disordered" evidence="1">
    <location>
        <begin position="665"/>
        <end position="709"/>
    </location>
</feature>
<dbReference type="SUPFAM" id="SSF52058">
    <property type="entry name" value="L domain-like"/>
    <property type="match status" value="1"/>
</dbReference>
<accession>M3J2W6</accession>
<reference evidence="2 3" key="1">
    <citation type="submission" date="2013-02" db="EMBL/GenBank/DDBJ databases">
        <title>Genome sequence of Candida maltosa Xu316, a potential industrial strain for xylitol and ethanol production.</title>
        <authorList>
            <person name="Yu J."/>
            <person name="Wang Q."/>
            <person name="Geng X."/>
            <person name="Bao W."/>
            <person name="He P."/>
            <person name="Cai J."/>
        </authorList>
    </citation>
    <scope>NUCLEOTIDE SEQUENCE [LARGE SCALE GENOMIC DNA]</scope>
    <source>
        <strain evidence="3">Xu316</strain>
    </source>
</reference>
<name>M3J2W6_CANMX</name>
<organism evidence="2 3">
    <name type="scientific">Candida maltosa (strain Xu316)</name>
    <name type="common">Yeast</name>
    <dbReference type="NCBI Taxonomy" id="1245528"/>
    <lineage>
        <taxon>Eukaryota</taxon>
        <taxon>Fungi</taxon>
        <taxon>Dikarya</taxon>
        <taxon>Ascomycota</taxon>
        <taxon>Saccharomycotina</taxon>
        <taxon>Pichiomycetes</taxon>
        <taxon>Debaryomycetaceae</taxon>
        <taxon>Candida/Lodderomyces clade</taxon>
        <taxon>Candida</taxon>
    </lineage>
</organism>
<sequence length="735" mass="83400">MTSLANGLLKLPSDVINYIFSFIPNSFLQKLIDIPVIRGYVLTSLYASIKLDNIPSLLAQRIDPDVVTPYLEYKDVVSLIKNDNLTSFQSIEVSDPKLILKLHEDYPEVLNDNNINISYFRTDFSKYEDVDTFKELKELPYVFDSVRNFYQYDEEKYGSNKKFYNQVRKLRITDKNFPSDIFSGDYEFKNLIELSILELNADQLQHLPRGLKSLECEIKNEEGLIDGFAKLPVGLVKLNIKVVGDEPLSSVDLSYLENLEEIVYSGIEDVQFPKHLKVVETANKLNLGQLNRQSPGLRKLKYEKAATENSTFKLPETLRELVISTAVLPTITTTNGNSTSAPKKQKIHESIKLPSYLRKLTINGNGESIGKVVQVFKSGDDLPYLQESNLNNLGKDIILGDLPASITKLTIKGETSFSYEGLSKLPRLNDLSIINPGGKEFSIDLPPQIERFKLQEGNFESIDIKSETLKKLVFWLCDLRVLGNDTLKIPESVTDCHIAIGVDFAESYDFPPNLESLHLWGDHIESNFELPTTLKKLSYFHQTMTPDGDFDLEFPDSLEEIVFEYGGAGFDIENLKWDNCTKLKKATIALIDTEDGELLLDQLPESLTHLTIYSSFEIGISDTFERFENLEEVLLEGEFKAEGSIGALKFGPNIRYVSIPEDFFENAEEGDDDEEDEEEENDNEEGGEDDDGEDDDGEKEKATDPFSKLRNKLKKKRNFQELIYSNTKCDNISSM</sequence>
<feature type="compositionally biased region" description="Acidic residues" evidence="1">
    <location>
        <begin position="665"/>
        <end position="697"/>
    </location>
</feature>
<dbReference type="InterPro" id="IPR032675">
    <property type="entry name" value="LRR_dom_sf"/>
</dbReference>
<evidence type="ECO:0000313" key="2">
    <source>
        <dbReference type="EMBL" id="EMG46223.1"/>
    </source>
</evidence>